<proteinExistence type="predicted"/>
<sequence>MRAGGAARAGLPAPVTELRLARIPGVSLSSQPCPSGRTDTQEPIVRTNTETYAGTRGLVCAQPTAFADSPQRQH</sequence>
<dbReference type="Proteomes" id="UP001157069">
    <property type="component" value="Unassembled WGS sequence"/>
</dbReference>
<protein>
    <submittedName>
        <fullName evidence="1">Uncharacterized protein</fullName>
    </submittedName>
</protein>
<evidence type="ECO:0000313" key="2">
    <source>
        <dbReference type="Proteomes" id="UP001157069"/>
    </source>
</evidence>
<name>A0ABQ6K1W2_9MICO</name>
<evidence type="ECO:0000313" key="1">
    <source>
        <dbReference type="EMBL" id="GMA93055.1"/>
    </source>
</evidence>
<reference evidence="2" key="1">
    <citation type="journal article" date="2019" name="Int. J. Syst. Evol. Microbiol.">
        <title>The Global Catalogue of Microorganisms (GCM) 10K type strain sequencing project: providing services to taxonomists for standard genome sequencing and annotation.</title>
        <authorList>
            <consortium name="The Broad Institute Genomics Platform"/>
            <consortium name="The Broad Institute Genome Sequencing Center for Infectious Disease"/>
            <person name="Wu L."/>
            <person name="Ma J."/>
        </authorList>
    </citation>
    <scope>NUCLEOTIDE SEQUENCE [LARGE SCALE GENOMIC DNA]</scope>
    <source>
        <strain evidence="2">NBRC 108755</strain>
    </source>
</reference>
<gene>
    <name evidence="1" type="ORF">GCM10025869_35840</name>
</gene>
<keyword evidence="2" id="KW-1185">Reference proteome</keyword>
<dbReference type="EMBL" id="BSVA01000001">
    <property type="protein sequence ID" value="GMA93055.1"/>
    <property type="molecule type" value="Genomic_DNA"/>
</dbReference>
<comment type="caution">
    <text evidence="1">The sequence shown here is derived from an EMBL/GenBank/DDBJ whole genome shotgun (WGS) entry which is preliminary data.</text>
</comment>
<organism evidence="1 2">
    <name type="scientific">Homoserinibacter gongjuensis</name>
    <dbReference type="NCBI Taxonomy" id="1162968"/>
    <lineage>
        <taxon>Bacteria</taxon>
        <taxon>Bacillati</taxon>
        <taxon>Actinomycetota</taxon>
        <taxon>Actinomycetes</taxon>
        <taxon>Micrococcales</taxon>
        <taxon>Microbacteriaceae</taxon>
        <taxon>Homoserinibacter</taxon>
    </lineage>
</organism>
<accession>A0ABQ6K1W2</accession>